<dbReference type="PRINTS" id="PR00368">
    <property type="entry name" value="FADPNR"/>
</dbReference>
<proteinExistence type="predicted"/>
<protein>
    <recommendedName>
        <fullName evidence="3">Pyridine nucleotide-disulfide oxidoreductase domain-containing protein 2</fullName>
    </recommendedName>
</protein>
<evidence type="ECO:0000256" key="3">
    <source>
        <dbReference type="ARBA" id="ARBA00040298"/>
    </source>
</evidence>
<accession>A0ABP7F678</accession>
<dbReference type="PANTHER" id="PTHR10668:SF105">
    <property type="entry name" value="DEHYDROGENASE-RELATED"/>
    <property type="match status" value="1"/>
</dbReference>
<reference evidence="6" key="1">
    <citation type="journal article" date="2019" name="Int. J. Syst. Evol. Microbiol.">
        <title>The Global Catalogue of Microorganisms (GCM) 10K type strain sequencing project: providing services to taxonomists for standard genome sequencing and annotation.</title>
        <authorList>
            <consortium name="The Broad Institute Genomics Platform"/>
            <consortium name="The Broad Institute Genome Sequencing Center for Infectious Disease"/>
            <person name="Wu L."/>
            <person name="Ma J."/>
        </authorList>
    </citation>
    <scope>NUCLEOTIDE SEQUENCE [LARGE SCALE GENOMIC DNA]</scope>
    <source>
        <strain evidence="6">JCM 16949</strain>
    </source>
</reference>
<evidence type="ECO:0000256" key="1">
    <source>
        <dbReference type="ARBA" id="ARBA00037217"/>
    </source>
</evidence>
<dbReference type="EMBL" id="BAABAE010000001">
    <property type="protein sequence ID" value="GAA3729090.1"/>
    <property type="molecule type" value="Genomic_DNA"/>
</dbReference>
<keyword evidence="6" id="KW-1185">Reference proteome</keyword>
<evidence type="ECO:0000313" key="5">
    <source>
        <dbReference type="EMBL" id="GAA3729090.1"/>
    </source>
</evidence>
<organism evidence="5 6">
    <name type="scientific">Leifsonella bigeumensis</name>
    <dbReference type="NCBI Taxonomy" id="433643"/>
    <lineage>
        <taxon>Bacteria</taxon>
        <taxon>Bacillati</taxon>
        <taxon>Actinomycetota</taxon>
        <taxon>Actinomycetes</taxon>
        <taxon>Micrococcales</taxon>
        <taxon>Microbacteriaceae</taxon>
        <taxon>Leifsonella</taxon>
    </lineage>
</organism>
<dbReference type="InterPro" id="IPR036188">
    <property type="entry name" value="FAD/NAD-bd_sf"/>
</dbReference>
<evidence type="ECO:0000259" key="4">
    <source>
        <dbReference type="Pfam" id="PF01593"/>
    </source>
</evidence>
<evidence type="ECO:0000256" key="2">
    <source>
        <dbReference type="ARBA" id="ARBA00038825"/>
    </source>
</evidence>
<sequence>MIDVTVVGSGPNGLAAAVTAARAGLGVRVIEAAPTLGGGLRTAELTLPGYRHDVCSAVHPAALASPFFRAFGLAERIEWIIPDVSYAHPMRGGEAGIAYRDLDRTADALGRDGARWRRLLGPLLRRADGVVDFTGSQLLRIPRDPAAAVLFGLRAIEQGSGLWDLRFRGETARAMLTGVAAHAAGRQPSLATAGAGLLLAVHAHAGGWGFPVGGSQAIADALVADLVAHGGSVETGRRVDSLAQLEPSRVTLLDTSTALLMTANLPAGYRRALGRYRYGSGVAKVDFALSGPVPWSNPEVRRAPTVHLGGTREEIAAAEHAVARGTVPQHPYVLVTQPSVLDPTRAPAGHHVLWAYTHVPAASTLDATELVTAAVERSAPDFRDIVLASASRSAEELSRYDENYVGGDIYSGALSLRQLVKRPVVSTRPWRTPIDGVYLCSSATPPGPAVHGMNGWFAARLALRERFGIEIPTP</sequence>
<evidence type="ECO:0000313" key="6">
    <source>
        <dbReference type="Proteomes" id="UP001501004"/>
    </source>
</evidence>
<dbReference type="Gene3D" id="3.50.50.60">
    <property type="entry name" value="FAD/NAD(P)-binding domain"/>
    <property type="match status" value="2"/>
</dbReference>
<comment type="subunit">
    <text evidence="2">Interacts with COX5B; this interaction may contribute to localize PYROXD2 to the inner face of the inner mitochondrial membrane.</text>
</comment>
<dbReference type="InterPro" id="IPR002937">
    <property type="entry name" value="Amino_oxidase"/>
</dbReference>
<dbReference type="Pfam" id="PF01593">
    <property type="entry name" value="Amino_oxidase"/>
    <property type="match status" value="1"/>
</dbReference>
<comment type="function">
    <text evidence="1">Probable oxidoreductase that may play a role as regulator of mitochondrial function.</text>
</comment>
<gene>
    <name evidence="5" type="ORF">GCM10022239_02260</name>
</gene>
<dbReference type="SUPFAM" id="SSF51905">
    <property type="entry name" value="FAD/NAD(P)-binding domain"/>
    <property type="match status" value="1"/>
</dbReference>
<dbReference type="Proteomes" id="UP001501004">
    <property type="component" value="Unassembled WGS sequence"/>
</dbReference>
<dbReference type="PANTHER" id="PTHR10668">
    <property type="entry name" value="PHYTOENE DEHYDROGENASE"/>
    <property type="match status" value="1"/>
</dbReference>
<comment type="caution">
    <text evidence="5">The sequence shown here is derived from an EMBL/GenBank/DDBJ whole genome shotgun (WGS) entry which is preliminary data.</text>
</comment>
<dbReference type="RefSeq" id="WP_344752868.1">
    <property type="nucleotide sequence ID" value="NZ_BAABAE010000001.1"/>
</dbReference>
<feature type="domain" description="Amine oxidase" evidence="4">
    <location>
        <begin position="13"/>
        <end position="446"/>
    </location>
</feature>
<name>A0ABP7F678_9MICO</name>